<dbReference type="GO" id="GO:0012505">
    <property type="term" value="C:endomembrane system"/>
    <property type="evidence" value="ECO:0007669"/>
    <property type="project" value="UniProtKB-ARBA"/>
</dbReference>
<dbReference type="InParanoid" id="D8QRC8"/>
<evidence type="ECO:0000313" key="9">
    <source>
        <dbReference type="EMBL" id="EFJ36759.1"/>
    </source>
</evidence>
<name>D8QRC8_SELML</name>
<proteinExistence type="inferred from homology"/>
<comment type="caution">
    <text evidence="8">Lacks conserved residue(s) required for the propagation of feature annotation.</text>
</comment>
<accession>D8QRC8</accession>
<evidence type="ECO:0000313" key="10">
    <source>
        <dbReference type="Proteomes" id="UP000001514"/>
    </source>
</evidence>
<dbReference type="Gramene" id="EFJ36759">
    <property type="protein sequence ID" value="EFJ36759"/>
    <property type="gene ID" value="SELMODRAFT_403420"/>
</dbReference>
<keyword evidence="4 8" id="KW-0653">Protein transport</keyword>
<evidence type="ECO:0000256" key="7">
    <source>
        <dbReference type="ARBA" id="ARBA00025800"/>
    </source>
</evidence>
<comment type="function">
    <text evidence="8">May be involved in fusion of retrograde transport vesicles derived from an endocytic compartment with the Golgi complex.</text>
</comment>
<comment type="similarity">
    <text evidence="7 8">Belongs to the SFT2 family.</text>
</comment>
<organism evidence="10">
    <name type="scientific">Selaginella moellendorffii</name>
    <name type="common">Spikemoss</name>
    <dbReference type="NCBI Taxonomy" id="88036"/>
    <lineage>
        <taxon>Eukaryota</taxon>
        <taxon>Viridiplantae</taxon>
        <taxon>Streptophyta</taxon>
        <taxon>Embryophyta</taxon>
        <taxon>Tracheophyta</taxon>
        <taxon>Lycopodiopsida</taxon>
        <taxon>Selaginellales</taxon>
        <taxon>Selaginellaceae</taxon>
        <taxon>Selaginella</taxon>
    </lineage>
</organism>
<keyword evidence="2 8" id="KW-0813">Transport</keyword>
<dbReference type="GO" id="GO:0015031">
    <property type="term" value="P:protein transport"/>
    <property type="evidence" value="ECO:0007669"/>
    <property type="project" value="UniProtKB-KW"/>
</dbReference>
<dbReference type="PANTHER" id="PTHR23137:SF6">
    <property type="entry name" value="VESICLE TRANSPORT PROTEIN"/>
    <property type="match status" value="1"/>
</dbReference>
<dbReference type="InterPro" id="IPR007305">
    <property type="entry name" value="Vesicle_transpt_Got1/SFT2"/>
</dbReference>
<dbReference type="AlphaFoldDB" id="D8QRC8"/>
<dbReference type="STRING" id="88036.D8QRC8"/>
<dbReference type="EMBL" id="GL377566">
    <property type="protein sequence ID" value="EFJ36759.1"/>
    <property type="molecule type" value="Genomic_DNA"/>
</dbReference>
<evidence type="ECO:0000256" key="8">
    <source>
        <dbReference type="RuleBase" id="RU363111"/>
    </source>
</evidence>
<keyword evidence="5 8" id="KW-1133">Transmembrane helix</keyword>
<comment type="subcellular location">
    <subcellularLocation>
        <location evidence="1 8">Membrane</location>
        <topology evidence="1 8">Multi-pass membrane protein</topology>
    </subcellularLocation>
</comment>
<feature type="transmembrane region" description="Helical" evidence="8">
    <location>
        <begin position="105"/>
        <end position="131"/>
    </location>
</feature>
<dbReference type="Proteomes" id="UP000001514">
    <property type="component" value="Unassembled WGS sequence"/>
</dbReference>
<dbReference type="InterPro" id="IPR011691">
    <property type="entry name" value="Vesicle_transpt_SFT2"/>
</dbReference>
<gene>
    <name evidence="9" type="ORF">SELMODRAFT_403420</name>
</gene>
<dbReference type="PANTHER" id="PTHR23137">
    <property type="entry name" value="VESICLE TRANSPORT PROTEIN-RELATED"/>
    <property type="match status" value="1"/>
</dbReference>
<dbReference type="eggNOG" id="KOG2887">
    <property type="taxonomic scope" value="Eukaryota"/>
</dbReference>
<dbReference type="HOGENOM" id="CLU_099529_0_1_1"/>
<dbReference type="GO" id="GO:0005737">
    <property type="term" value="C:cytoplasm"/>
    <property type="evidence" value="ECO:0007669"/>
    <property type="project" value="UniProtKB-ARBA"/>
</dbReference>
<sequence length="138" mass="15711">MDRVNSAVGSLRNFVGWISDDELPEEESLLPQFGQGCSLTARQRIDRSSFCLKSFKHENVQSSLVILRPTKFAVTYTVSHWEGFLIGPKKQFNMMFDPVRILSTIIYLFSIFLASSVLFTFKLLTLLAILIEACALLW</sequence>
<keyword evidence="10" id="KW-1185">Reference proteome</keyword>
<evidence type="ECO:0000256" key="6">
    <source>
        <dbReference type="ARBA" id="ARBA00023136"/>
    </source>
</evidence>
<dbReference type="Pfam" id="PF04178">
    <property type="entry name" value="Got1"/>
    <property type="match status" value="1"/>
</dbReference>
<keyword evidence="6 8" id="KW-0472">Membrane</keyword>
<evidence type="ECO:0000256" key="3">
    <source>
        <dbReference type="ARBA" id="ARBA00022692"/>
    </source>
</evidence>
<evidence type="ECO:0000256" key="2">
    <source>
        <dbReference type="ARBA" id="ARBA00022448"/>
    </source>
</evidence>
<dbReference type="KEGG" id="smo:SELMODRAFT_403420"/>
<keyword evidence="3 8" id="KW-0812">Transmembrane</keyword>
<dbReference type="GO" id="GO:0016192">
    <property type="term" value="P:vesicle-mediated transport"/>
    <property type="evidence" value="ECO:0007669"/>
    <property type="project" value="InterPro"/>
</dbReference>
<evidence type="ECO:0000256" key="4">
    <source>
        <dbReference type="ARBA" id="ARBA00022927"/>
    </source>
</evidence>
<evidence type="ECO:0000256" key="5">
    <source>
        <dbReference type="ARBA" id="ARBA00022989"/>
    </source>
</evidence>
<evidence type="ECO:0000256" key="1">
    <source>
        <dbReference type="ARBA" id="ARBA00004141"/>
    </source>
</evidence>
<reference evidence="9 10" key="1">
    <citation type="journal article" date="2011" name="Science">
        <title>The Selaginella genome identifies genetic changes associated with the evolution of vascular plants.</title>
        <authorList>
            <person name="Banks J.A."/>
            <person name="Nishiyama T."/>
            <person name="Hasebe M."/>
            <person name="Bowman J.L."/>
            <person name="Gribskov M."/>
            <person name="dePamphilis C."/>
            <person name="Albert V.A."/>
            <person name="Aono N."/>
            <person name="Aoyama T."/>
            <person name="Ambrose B.A."/>
            <person name="Ashton N.W."/>
            <person name="Axtell M.J."/>
            <person name="Barker E."/>
            <person name="Barker M.S."/>
            <person name="Bennetzen J.L."/>
            <person name="Bonawitz N.D."/>
            <person name="Chapple C."/>
            <person name="Cheng C."/>
            <person name="Correa L.G."/>
            <person name="Dacre M."/>
            <person name="DeBarry J."/>
            <person name="Dreyer I."/>
            <person name="Elias M."/>
            <person name="Engstrom E.M."/>
            <person name="Estelle M."/>
            <person name="Feng L."/>
            <person name="Finet C."/>
            <person name="Floyd S.K."/>
            <person name="Frommer W.B."/>
            <person name="Fujita T."/>
            <person name="Gramzow L."/>
            <person name="Gutensohn M."/>
            <person name="Harholt J."/>
            <person name="Hattori M."/>
            <person name="Heyl A."/>
            <person name="Hirai T."/>
            <person name="Hiwatashi Y."/>
            <person name="Ishikawa M."/>
            <person name="Iwata M."/>
            <person name="Karol K.G."/>
            <person name="Koehler B."/>
            <person name="Kolukisaoglu U."/>
            <person name="Kubo M."/>
            <person name="Kurata T."/>
            <person name="Lalonde S."/>
            <person name="Li K."/>
            <person name="Li Y."/>
            <person name="Litt A."/>
            <person name="Lyons E."/>
            <person name="Manning G."/>
            <person name="Maruyama T."/>
            <person name="Michael T.P."/>
            <person name="Mikami K."/>
            <person name="Miyazaki S."/>
            <person name="Morinaga S."/>
            <person name="Murata T."/>
            <person name="Mueller-Roeber B."/>
            <person name="Nelson D.R."/>
            <person name="Obara M."/>
            <person name="Oguri Y."/>
            <person name="Olmstead R.G."/>
            <person name="Onodera N."/>
            <person name="Petersen B.L."/>
            <person name="Pils B."/>
            <person name="Prigge M."/>
            <person name="Rensing S.A."/>
            <person name="Riano-Pachon D.M."/>
            <person name="Roberts A.W."/>
            <person name="Sato Y."/>
            <person name="Scheller H.V."/>
            <person name="Schulz B."/>
            <person name="Schulz C."/>
            <person name="Shakirov E.V."/>
            <person name="Shibagaki N."/>
            <person name="Shinohara N."/>
            <person name="Shippen D.E."/>
            <person name="Soerensen I."/>
            <person name="Sotooka R."/>
            <person name="Sugimoto N."/>
            <person name="Sugita M."/>
            <person name="Sumikawa N."/>
            <person name="Tanurdzic M."/>
            <person name="Theissen G."/>
            <person name="Ulvskov P."/>
            <person name="Wakazuki S."/>
            <person name="Weng J.K."/>
            <person name="Willats W.W."/>
            <person name="Wipf D."/>
            <person name="Wolf P.G."/>
            <person name="Yang L."/>
            <person name="Zimmer A.D."/>
            <person name="Zhu Q."/>
            <person name="Mitros T."/>
            <person name="Hellsten U."/>
            <person name="Loque D."/>
            <person name="Otillar R."/>
            <person name="Salamov A."/>
            <person name="Schmutz J."/>
            <person name="Shapiro H."/>
            <person name="Lindquist E."/>
            <person name="Lucas S."/>
            <person name="Rokhsar D."/>
            <person name="Grigoriev I.V."/>
        </authorList>
    </citation>
    <scope>NUCLEOTIDE SEQUENCE [LARGE SCALE GENOMIC DNA]</scope>
</reference>
<dbReference type="GO" id="GO:0016020">
    <property type="term" value="C:membrane"/>
    <property type="evidence" value="ECO:0007669"/>
    <property type="project" value="UniProtKB-SubCell"/>
</dbReference>
<protein>
    <recommendedName>
        <fullName evidence="8">Vesicle transport protein</fullName>
    </recommendedName>
</protein>